<dbReference type="GO" id="GO:0008299">
    <property type="term" value="P:isoprenoid biosynthetic process"/>
    <property type="evidence" value="ECO:0007669"/>
    <property type="project" value="InterPro"/>
</dbReference>
<comment type="similarity">
    <text evidence="3">Belongs to the FPP/GGPP synthase family.</text>
</comment>
<proteinExistence type="inferred from homology"/>
<dbReference type="OrthoDB" id="9805316at2"/>
<dbReference type="STRING" id="1334629.MFUL124B02_23185"/>
<evidence type="ECO:0000313" key="5">
    <source>
        <dbReference type="EMBL" id="SET83168.1"/>
    </source>
</evidence>
<dbReference type="Proteomes" id="UP000183760">
    <property type="component" value="Unassembled WGS sequence"/>
</dbReference>
<keyword evidence="6" id="KW-1185">Reference proteome</keyword>
<dbReference type="SUPFAM" id="SSF48576">
    <property type="entry name" value="Terpenoid synthases"/>
    <property type="match status" value="1"/>
</dbReference>
<dbReference type="GO" id="GO:0004659">
    <property type="term" value="F:prenyltransferase activity"/>
    <property type="evidence" value="ECO:0007669"/>
    <property type="project" value="InterPro"/>
</dbReference>
<dbReference type="GO" id="GO:0046872">
    <property type="term" value="F:metal ion binding"/>
    <property type="evidence" value="ECO:0007669"/>
    <property type="project" value="UniProtKB-KW"/>
</dbReference>
<dbReference type="InterPro" id="IPR008949">
    <property type="entry name" value="Isoprenoid_synthase_dom_sf"/>
</dbReference>
<evidence type="ECO:0000256" key="3">
    <source>
        <dbReference type="RuleBase" id="RU004466"/>
    </source>
</evidence>
<dbReference type="PANTHER" id="PTHR12001:SF86">
    <property type="entry name" value="GERANYLGERANYL DIPHOSPHATE SYNTHASE"/>
    <property type="match status" value="1"/>
</dbReference>
<dbReference type="Proteomes" id="UP000321514">
    <property type="component" value="Unassembled WGS sequence"/>
</dbReference>
<dbReference type="PROSITE" id="PS00723">
    <property type="entry name" value="POLYPRENYL_SYNTHASE_1"/>
    <property type="match status" value="1"/>
</dbReference>
<keyword evidence="2" id="KW-0460">Magnesium</keyword>
<reference evidence="4 7" key="2">
    <citation type="submission" date="2019-07" db="EMBL/GenBank/DDBJ databases">
        <title>Whole genome shotgun sequence of Myxococcus fulvus NBRC 100333.</title>
        <authorList>
            <person name="Hosoyama A."/>
            <person name="Uohara A."/>
            <person name="Ohji S."/>
            <person name="Ichikawa N."/>
        </authorList>
    </citation>
    <scope>NUCLEOTIDE SEQUENCE [LARGE SCALE GENOMIC DNA]</scope>
    <source>
        <strain evidence="4 7">NBRC 100333</strain>
    </source>
</reference>
<protein>
    <submittedName>
        <fullName evidence="4">Dimethylallyltransferase</fullName>
    </submittedName>
    <submittedName>
        <fullName evidence="5">Geranylgeranyl diphosphate synthase, type I</fullName>
    </submittedName>
</protein>
<organism evidence="4 7">
    <name type="scientific">Myxococcus fulvus</name>
    <dbReference type="NCBI Taxonomy" id="33"/>
    <lineage>
        <taxon>Bacteria</taxon>
        <taxon>Pseudomonadati</taxon>
        <taxon>Myxococcota</taxon>
        <taxon>Myxococcia</taxon>
        <taxon>Myxococcales</taxon>
        <taxon>Cystobacterineae</taxon>
        <taxon>Myxococcaceae</taxon>
        <taxon>Myxococcus</taxon>
    </lineage>
</organism>
<dbReference type="SFLD" id="SFLDS00005">
    <property type="entry name" value="Isoprenoid_Synthase_Type_I"/>
    <property type="match status" value="1"/>
</dbReference>
<accession>A0A511T8R5</accession>
<dbReference type="Pfam" id="PF00348">
    <property type="entry name" value="polyprenyl_synt"/>
    <property type="match status" value="1"/>
</dbReference>
<dbReference type="AlphaFoldDB" id="A0A511T8R5"/>
<keyword evidence="3 4" id="KW-0808">Transferase</keyword>
<dbReference type="EMBL" id="BJXR01000039">
    <property type="protein sequence ID" value="GEN10417.1"/>
    <property type="molecule type" value="Genomic_DNA"/>
</dbReference>
<dbReference type="InterPro" id="IPR000092">
    <property type="entry name" value="Polyprenyl_synt"/>
</dbReference>
<evidence type="ECO:0000313" key="7">
    <source>
        <dbReference type="Proteomes" id="UP000321514"/>
    </source>
</evidence>
<name>A0A511T8R5_MYXFU</name>
<dbReference type="CDD" id="cd00685">
    <property type="entry name" value="Trans_IPPS_HT"/>
    <property type="match status" value="1"/>
</dbReference>
<evidence type="ECO:0000256" key="1">
    <source>
        <dbReference type="ARBA" id="ARBA00022723"/>
    </source>
</evidence>
<dbReference type="EMBL" id="FOIB01000003">
    <property type="protein sequence ID" value="SET83168.1"/>
    <property type="molecule type" value="Genomic_DNA"/>
</dbReference>
<keyword evidence="1" id="KW-0479">Metal-binding</keyword>
<dbReference type="Gene3D" id="1.10.600.10">
    <property type="entry name" value="Farnesyl Diphosphate Synthase"/>
    <property type="match status" value="1"/>
</dbReference>
<comment type="caution">
    <text evidence="4">The sequence shown here is derived from an EMBL/GenBank/DDBJ whole genome shotgun (WGS) entry which is preliminary data.</text>
</comment>
<dbReference type="PANTHER" id="PTHR12001">
    <property type="entry name" value="GERANYLGERANYL PYROPHOSPHATE SYNTHASE"/>
    <property type="match status" value="1"/>
</dbReference>
<gene>
    <name evidence="4" type="ORF">MFU01_54540</name>
    <name evidence="5" type="ORF">SAMN05443572_103416</name>
</gene>
<reference evidence="5 6" key="1">
    <citation type="submission" date="2016-10" db="EMBL/GenBank/DDBJ databases">
        <authorList>
            <person name="Varghese N."/>
            <person name="Submissions S."/>
        </authorList>
    </citation>
    <scope>NUCLEOTIDE SEQUENCE [LARGE SCALE GENOMIC DNA]</scope>
    <source>
        <strain evidence="5 6">DSM 16525</strain>
    </source>
</reference>
<dbReference type="InterPro" id="IPR033749">
    <property type="entry name" value="Polyprenyl_synt_CS"/>
</dbReference>
<evidence type="ECO:0000313" key="6">
    <source>
        <dbReference type="Proteomes" id="UP000183760"/>
    </source>
</evidence>
<evidence type="ECO:0000256" key="2">
    <source>
        <dbReference type="ARBA" id="ARBA00022842"/>
    </source>
</evidence>
<evidence type="ECO:0000313" key="4">
    <source>
        <dbReference type="EMBL" id="GEN10417.1"/>
    </source>
</evidence>
<dbReference type="RefSeq" id="WP_074952400.1">
    <property type="nucleotide sequence ID" value="NZ_BJXR01000039.1"/>
</dbReference>
<sequence>MIPLTADSLGTVQQLLSHVRQTVAPAYRAAIDSLPAPLRHIAGYHAGWWSSSGEPELGGGKTLRPALVLASASAVGGAPMSAVREAVAVELVHDFSLLHDDIMDGDATRRHRPAAWKLFGIGAAMLTGDAMQALACDLLAGHTGIKVLTTTLTRLYTGQSADLDFERRMDVSLAECMAMPAGKTGALLACACELGALAGGADSRRCALLAEFGMHLGLSFQFADDVLGIWGDPAVTGKPVYSDLARRKKSLPVVAALTSGTRFSNELTELYRRPHDSDNDNLAHLAALIDAAGGREFALHEAERQLRDALACLEAAAPSPVAAADAVALTYLITRRDH</sequence>